<reference evidence="3" key="1">
    <citation type="submission" date="2017-07" db="EMBL/GenBank/DDBJ databases">
        <title>Taro Niue Genome Assembly and Annotation.</title>
        <authorList>
            <person name="Atibalentja N."/>
            <person name="Keating K."/>
            <person name="Fields C.J."/>
        </authorList>
    </citation>
    <scope>NUCLEOTIDE SEQUENCE</scope>
    <source>
        <strain evidence="3">Niue_2</strain>
        <tissue evidence="3">Leaf</tissue>
    </source>
</reference>
<name>A0A843WMI4_COLES</name>
<dbReference type="InterPro" id="IPR058269">
    <property type="entry name" value="DUF7963"/>
</dbReference>
<feature type="compositionally biased region" description="Basic residues" evidence="1">
    <location>
        <begin position="152"/>
        <end position="168"/>
    </location>
</feature>
<feature type="compositionally biased region" description="Low complexity" evidence="1">
    <location>
        <begin position="1"/>
        <end position="14"/>
    </location>
</feature>
<sequence length="866" mass="95116">MAAANTSSATSAGSQPPSAERGPEGLPAAAASPATAGASEESATTKVQKRYEALAAVRSRAIKGKGAWYWAYLEPMLLPDPATGLPSAVKLRCSLCRAAFSASNPSRTASEHLKRGTCPRFSNPRSSAAAGPGGDRAPVLIVPVSDQPSSPQHRHYQPQSSHRSRKRGLASSPPSPPPSHQISPLAVADPCRFSSPTATDEVPSSSSTPPPPPQLHGHLSHLVTSGGKEDLGALAMLEDSVKRLKNPKAPASPALSKTQVESAVALLSDWVHESCGAVSFSAVEHPKFRAFLHHVGLPSVSRRELAGARLDARYEEARLESEARIRDAPFFQMASDGWKPNGYPVVTEQGLVKLAVNLPDGSTVFRKAVFTNGKVPPKYAEEILRDTITSICGSGAVQRCAGIVADGFKATALRNLENQHNWMVNLPCQLRGLHGLVKDFAHDLPLFRAVAADCSKLTHFFNTNSNARSVFHKYQLQEHAHASLLRVAPSPSPPRSKFAPVLAMMEDVVGSGRALKMSVLDESYRAVLADDPVAREVGKMVLAEAFWNNLGAALALVKVIRTMAHDMETERPLVGQCLPMWEELRAKVKEWCTRFDVDPGPVESVLDRRFNKNYRPAWSAAFVLDPLYLTRDASGKYVPPFGRLTPEQEKDVDRVITRLLPRPEDARVALMELMKWRAEGLEPLYAQAVQVKQRDPATGKMRVANPASRRLVWETCLSDLRSLSKVAVRLIFLHATARGFRCNMSLLRWVHTHGRSRAAMDRAQKLVFVAAHARLERRDLSSEEEQDAALFADEKDDVLDEDTPELAMQESSVFYPWPWILLRAMVADLKLWGRFHARSWAERASTESKREKGRELSPVRTDAYKT</sequence>
<dbReference type="Proteomes" id="UP000652761">
    <property type="component" value="Unassembled WGS sequence"/>
</dbReference>
<feature type="compositionally biased region" description="Low complexity" evidence="1">
    <location>
        <begin position="24"/>
        <end position="45"/>
    </location>
</feature>
<proteinExistence type="predicted"/>
<dbReference type="EMBL" id="NMUH01003959">
    <property type="protein sequence ID" value="MQM07808.1"/>
    <property type="molecule type" value="Genomic_DNA"/>
</dbReference>
<dbReference type="PANTHER" id="PTHR32166">
    <property type="entry name" value="OSJNBA0013A04.12 PROTEIN"/>
    <property type="match status" value="1"/>
</dbReference>
<comment type="caution">
    <text evidence="3">The sequence shown here is derived from an EMBL/GenBank/DDBJ whole genome shotgun (WGS) entry which is preliminary data.</text>
</comment>
<accession>A0A843WMI4</accession>
<protein>
    <recommendedName>
        <fullName evidence="2">DUF7963 domain-containing protein</fullName>
    </recommendedName>
</protein>
<feature type="region of interest" description="Disordered" evidence="1">
    <location>
        <begin position="845"/>
        <end position="866"/>
    </location>
</feature>
<organism evidence="3 4">
    <name type="scientific">Colocasia esculenta</name>
    <name type="common">Wild taro</name>
    <name type="synonym">Arum esculentum</name>
    <dbReference type="NCBI Taxonomy" id="4460"/>
    <lineage>
        <taxon>Eukaryota</taxon>
        <taxon>Viridiplantae</taxon>
        <taxon>Streptophyta</taxon>
        <taxon>Embryophyta</taxon>
        <taxon>Tracheophyta</taxon>
        <taxon>Spermatophyta</taxon>
        <taxon>Magnoliopsida</taxon>
        <taxon>Liliopsida</taxon>
        <taxon>Araceae</taxon>
        <taxon>Aroideae</taxon>
        <taxon>Colocasieae</taxon>
        <taxon>Colocasia</taxon>
    </lineage>
</organism>
<evidence type="ECO:0000259" key="2">
    <source>
        <dbReference type="Pfam" id="PF25908"/>
    </source>
</evidence>
<evidence type="ECO:0000313" key="3">
    <source>
        <dbReference type="EMBL" id="MQM07808.1"/>
    </source>
</evidence>
<feature type="region of interest" description="Disordered" evidence="1">
    <location>
        <begin position="104"/>
        <end position="225"/>
    </location>
</feature>
<dbReference type="InterPro" id="IPR012337">
    <property type="entry name" value="RNaseH-like_sf"/>
</dbReference>
<dbReference type="PANTHER" id="PTHR32166:SF24">
    <property type="entry name" value="F16P17.2 PROTEIN"/>
    <property type="match status" value="1"/>
</dbReference>
<evidence type="ECO:0000313" key="4">
    <source>
        <dbReference type="Proteomes" id="UP000652761"/>
    </source>
</evidence>
<keyword evidence="4" id="KW-1185">Reference proteome</keyword>
<dbReference type="SUPFAM" id="SSF53098">
    <property type="entry name" value="Ribonuclease H-like"/>
    <property type="match status" value="1"/>
</dbReference>
<evidence type="ECO:0000256" key="1">
    <source>
        <dbReference type="SAM" id="MobiDB-lite"/>
    </source>
</evidence>
<feature type="region of interest" description="Disordered" evidence="1">
    <location>
        <begin position="1"/>
        <end position="47"/>
    </location>
</feature>
<dbReference type="AlphaFoldDB" id="A0A843WMI4"/>
<dbReference type="Pfam" id="PF25908">
    <property type="entry name" value="DUF7963"/>
    <property type="match status" value="1"/>
</dbReference>
<feature type="domain" description="DUF7963" evidence="2">
    <location>
        <begin position="39"/>
        <end position="122"/>
    </location>
</feature>
<dbReference type="OrthoDB" id="1873691at2759"/>
<gene>
    <name evidence="3" type="ORF">Taro_040656</name>
</gene>